<feature type="region of interest" description="Disordered" evidence="1">
    <location>
        <begin position="152"/>
        <end position="198"/>
    </location>
</feature>
<protein>
    <submittedName>
        <fullName evidence="2">Uncharacterized protein</fullName>
    </submittedName>
</protein>
<proteinExistence type="predicted"/>
<evidence type="ECO:0000313" key="2">
    <source>
        <dbReference type="EMBL" id="TKA28706.1"/>
    </source>
</evidence>
<dbReference type="Proteomes" id="UP000308549">
    <property type="component" value="Unassembled WGS sequence"/>
</dbReference>
<gene>
    <name evidence="2" type="ORF">B0A50_03034</name>
</gene>
<accession>A0A4U0U2R3</accession>
<evidence type="ECO:0000256" key="1">
    <source>
        <dbReference type="SAM" id="MobiDB-lite"/>
    </source>
</evidence>
<feature type="compositionally biased region" description="Acidic residues" evidence="1">
    <location>
        <begin position="47"/>
        <end position="58"/>
    </location>
</feature>
<comment type="caution">
    <text evidence="2">The sequence shown here is derived from an EMBL/GenBank/DDBJ whole genome shotgun (WGS) entry which is preliminary data.</text>
</comment>
<feature type="compositionally biased region" description="Basic and acidic residues" evidence="1">
    <location>
        <begin position="188"/>
        <end position="198"/>
    </location>
</feature>
<keyword evidence="3" id="KW-1185">Reference proteome</keyword>
<reference evidence="2 3" key="1">
    <citation type="submission" date="2017-03" db="EMBL/GenBank/DDBJ databases">
        <title>Genomes of endolithic fungi from Antarctica.</title>
        <authorList>
            <person name="Coleine C."/>
            <person name="Masonjones S."/>
            <person name="Stajich J.E."/>
        </authorList>
    </citation>
    <scope>NUCLEOTIDE SEQUENCE [LARGE SCALE GENOMIC DNA]</scope>
    <source>
        <strain evidence="2 3">CCFEE 6315</strain>
    </source>
</reference>
<name>A0A4U0U2R3_9PEZI</name>
<feature type="region of interest" description="Disordered" evidence="1">
    <location>
        <begin position="1"/>
        <end position="64"/>
    </location>
</feature>
<sequence length="198" mass="20883">MDPLAQLCQKIDAERTYQSLRPQQQGQQREATPDMAPPPYSPSETDGASDDDDDEEDGPSSSPLKLTINAAHSIQGSNNLVPTSPTPLADATKFSTILLTAIKQLNTVHELAEGYSRRALKVDLAINCGITVIGDRNVVGNVGLKPKAPAQGVARPAAMVASPSESAVAGAKRKGEEADDDDDDVEQPEVKRIAVGDA</sequence>
<dbReference type="EMBL" id="NAJL01000017">
    <property type="protein sequence ID" value="TKA28706.1"/>
    <property type="molecule type" value="Genomic_DNA"/>
</dbReference>
<organism evidence="2 3">
    <name type="scientific">Salinomyces thailandicus</name>
    <dbReference type="NCBI Taxonomy" id="706561"/>
    <lineage>
        <taxon>Eukaryota</taxon>
        <taxon>Fungi</taxon>
        <taxon>Dikarya</taxon>
        <taxon>Ascomycota</taxon>
        <taxon>Pezizomycotina</taxon>
        <taxon>Dothideomycetes</taxon>
        <taxon>Dothideomycetidae</taxon>
        <taxon>Mycosphaerellales</taxon>
        <taxon>Teratosphaeriaceae</taxon>
        <taxon>Salinomyces</taxon>
    </lineage>
</organism>
<evidence type="ECO:0000313" key="3">
    <source>
        <dbReference type="Proteomes" id="UP000308549"/>
    </source>
</evidence>
<dbReference type="AlphaFoldDB" id="A0A4U0U2R3"/>
<dbReference type="OrthoDB" id="3942467at2759"/>
<feature type="compositionally biased region" description="Acidic residues" evidence="1">
    <location>
        <begin position="177"/>
        <end position="187"/>
    </location>
</feature>